<dbReference type="Proteomes" id="UP000292855">
    <property type="component" value="Unassembled WGS sequence"/>
</dbReference>
<evidence type="ECO:0000259" key="3">
    <source>
        <dbReference type="PROSITE" id="PS51918"/>
    </source>
</evidence>
<keyword evidence="2" id="KW-0004">4Fe-4S</keyword>
<dbReference type="GO" id="GO:0046872">
    <property type="term" value="F:metal ion binding"/>
    <property type="evidence" value="ECO:0007669"/>
    <property type="project" value="UniProtKB-UniRule"/>
</dbReference>
<dbReference type="SFLD" id="SFLDS00029">
    <property type="entry name" value="Radical_SAM"/>
    <property type="match status" value="1"/>
</dbReference>
<dbReference type="GO" id="GO:0005737">
    <property type="term" value="C:cytoplasm"/>
    <property type="evidence" value="ECO:0007669"/>
    <property type="project" value="UniProtKB-SubCell"/>
</dbReference>
<evidence type="ECO:0000256" key="2">
    <source>
        <dbReference type="RuleBase" id="RU364116"/>
    </source>
</evidence>
<dbReference type="SFLD" id="SFLDG01065">
    <property type="entry name" value="anaerobic_coproporphyrinogen-I"/>
    <property type="match status" value="1"/>
</dbReference>
<dbReference type="PROSITE" id="PS51918">
    <property type="entry name" value="RADICAL_SAM"/>
    <property type="match status" value="1"/>
</dbReference>
<dbReference type="NCBIfam" id="TIGR00539">
    <property type="entry name" value="hemN_rel"/>
    <property type="match status" value="1"/>
</dbReference>
<organism evidence="4 5">
    <name type="scientific">Sphingobacterium corticibacterium</name>
    <dbReference type="NCBI Taxonomy" id="2484746"/>
    <lineage>
        <taxon>Bacteria</taxon>
        <taxon>Pseudomonadati</taxon>
        <taxon>Bacteroidota</taxon>
        <taxon>Sphingobacteriia</taxon>
        <taxon>Sphingobacteriales</taxon>
        <taxon>Sphingobacteriaceae</taxon>
        <taxon>Sphingobacterium</taxon>
    </lineage>
</organism>
<dbReference type="GO" id="GO:0051539">
    <property type="term" value="F:4 iron, 4 sulfur cluster binding"/>
    <property type="evidence" value="ECO:0007669"/>
    <property type="project" value="UniProtKB-UniRule"/>
</dbReference>
<keyword evidence="2" id="KW-0411">Iron-sulfur</keyword>
<dbReference type="InterPro" id="IPR010723">
    <property type="entry name" value="HemN_C"/>
</dbReference>
<dbReference type="Pfam" id="PF04055">
    <property type="entry name" value="Radical_SAM"/>
    <property type="match status" value="1"/>
</dbReference>
<dbReference type="SUPFAM" id="SSF102114">
    <property type="entry name" value="Radical SAM enzymes"/>
    <property type="match status" value="1"/>
</dbReference>
<evidence type="ECO:0000313" key="4">
    <source>
        <dbReference type="EMBL" id="RZF59982.1"/>
    </source>
</evidence>
<dbReference type="SFLD" id="SFLDF00562">
    <property type="entry name" value="HemN-like__clustered_with_heat"/>
    <property type="match status" value="1"/>
</dbReference>
<feature type="domain" description="Radical SAM core" evidence="3">
    <location>
        <begin position="1"/>
        <end position="229"/>
    </location>
</feature>
<keyword evidence="2" id="KW-0963">Cytoplasm</keyword>
<dbReference type="RefSeq" id="WP_130141900.1">
    <property type="nucleotide sequence ID" value="NZ_SGIT01000002.1"/>
</dbReference>
<evidence type="ECO:0000256" key="1">
    <source>
        <dbReference type="ARBA" id="ARBA00006100"/>
    </source>
</evidence>
<dbReference type="GO" id="GO:0006779">
    <property type="term" value="P:porphyrin-containing compound biosynthetic process"/>
    <property type="evidence" value="ECO:0007669"/>
    <property type="project" value="InterPro"/>
</dbReference>
<accession>A0A4Q6XR81</accession>
<dbReference type="AlphaFoldDB" id="A0A4Q6XR81"/>
<dbReference type="CDD" id="cd01335">
    <property type="entry name" value="Radical_SAM"/>
    <property type="match status" value="1"/>
</dbReference>
<evidence type="ECO:0000313" key="5">
    <source>
        <dbReference type="Proteomes" id="UP000292855"/>
    </source>
</evidence>
<keyword evidence="2" id="KW-0949">S-adenosyl-L-methionine</keyword>
<comment type="caution">
    <text evidence="4">The sequence shown here is derived from an EMBL/GenBank/DDBJ whole genome shotgun (WGS) entry which is preliminary data.</text>
</comment>
<dbReference type="SMART" id="SM00729">
    <property type="entry name" value="Elp3"/>
    <property type="match status" value="1"/>
</dbReference>
<name>A0A4Q6XR81_9SPHI</name>
<comment type="similarity">
    <text evidence="1">Belongs to the anaerobic coproporphyrinogen-III oxidase family. HemW subfamily.</text>
</comment>
<dbReference type="OrthoDB" id="9808022at2"/>
<comment type="function">
    <text evidence="2">Probably acts as a heme chaperone, transferring heme to an unknown acceptor. Binds one molecule of heme per monomer, possibly covalently. Binds 1 [4Fe-4S] cluster. The cluster is coordinated with 3 cysteines and an exchangeable S-adenosyl-L-methionine.</text>
</comment>
<keyword evidence="5" id="KW-1185">Reference proteome</keyword>
<dbReference type="InterPro" id="IPR006638">
    <property type="entry name" value="Elp3/MiaA/NifB-like_rSAM"/>
</dbReference>
<dbReference type="Gene3D" id="3.80.30.20">
    <property type="entry name" value="tm_1862 like domain"/>
    <property type="match status" value="1"/>
</dbReference>
<dbReference type="GO" id="GO:0004109">
    <property type="term" value="F:coproporphyrinogen oxidase activity"/>
    <property type="evidence" value="ECO:0007669"/>
    <property type="project" value="InterPro"/>
</dbReference>
<dbReference type="PANTHER" id="PTHR13932">
    <property type="entry name" value="COPROPORPHYRINIGEN III OXIDASE"/>
    <property type="match status" value="1"/>
</dbReference>
<reference evidence="4 5" key="1">
    <citation type="submission" date="2019-02" db="EMBL/GenBank/DDBJ databases">
        <authorList>
            <person name="Li Y."/>
        </authorList>
    </citation>
    <scope>NUCLEOTIDE SEQUENCE [LARGE SCALE GENOMIC DNA]</scope>
    <source>
        <strain evidence="4 5">30C10-4-7</strain>
    </source>
</reference>
<dbReference type="InterPro" id="IPR058240">
    <property type="entry name" value="rSAM_sf"/>
</dbReference>
<gene>
    <name evidence="4" type="primary">hemW</name>
    <name evidence="4" type="ORF">EWE74_12715</name>
</gene>
<protein>
    <recommendedName>
        <fullName evidence="2">Heme chaperone HemW</fullName>
    </recommendedName>
</protein>
<keyword evidence="2" id="KW-0408">Iron</keyword>
<keyword evidence="2" id="KW-0143">Chaperone</keyword>
<dbReference type="EMBL" id="SGIT01000002">
    <property type="protein sequence ID" value="RZF59982.1"/>
    <property type="molecule type" value="Genomic_DNA"/>
</dbReference>
<sequence length="377" mass="43335">MIYFHIPFCKQACHYCDFHFSTSMKYKDEMMLALQKEVALRAEYLADKTIRSIYFGGGTPSLLTADEIERLIGQVAAHFEIASDAEITLEANPDDLDKAKVQALRHTPINRFSIGIQSFYEEDLRWMNRAHHASEAEASIKRVQDAGFENITADLIYGYPLLTDAKWKSNMEKLIAFDIPHISSYAMTVEQKTALAHFIRNGKTPPMQEAQSAKQMQMLIDTLTQNGFAHYEISNFAKNGQYAKHNTAYWQGKHYLGIGPSAHSFNGKSRSWNVANNTRYIEGITTETPYIETEELSNEDQFNEYIMTALRTMWGVDLEKITRDFSTDHRQYLLSNIQPFISRQEMELVHDRYLILTMKGKLLADYIASELFIVDDV</sequence>
<proteinExistence type="inferred from homology"/>
<dbReference type="PANTHER" id="PTHR13932:SF5">
    <property type="entry name" value="RADICAL S-ADENOSYL METHIONINE DOMAIN-CONTAINING PROTEIN 1, MITOCHONDRIAL"/>
    <property type="match status" value="1"/>
</dbReference>
<dbReference type="SFLD" id="SFLDF00288">
    <property type="entry name" value="HemN-like__clustered_with_nucl"/>
    <property type="match status" value="1"/>
</dbReference>
<dbReference type="InterPro" id="IPR007197">
    <property type="entry name" value="rSAM"/>
</dbReference>
<dbReference type="InterPro" id="IPR004559">
    <property type="entry name" value="HemW-like"/>
</dbReference>
<keyword evidence="2" id="KW-0479">Metal-binding</keyword>
<dbReference type="InterPro" id="IPR023404">
    <property type="entry name" value="rSAM_horseshoe"/>
</dbReference>
<dbReference type="Pfam" id="PF06969">
    <property type="entry name" value="HemN_C"/>
    <property type="match status" value="1"/>
</dbReference>
<comment type="subcellular location">
    <subcellularLocation>
        <location evidence="2">Cytoplasm</location>
    </subcellularLocation>
</comment>
<dbReference type="InterPro" id="IPR034505">
    <property type="entry name" value="Coproporphyrinogen-III_oxidase"/>
</dbReference>
<keyword evidence="2" id="KW-0349">Heme</keyword>